<dbReference type="Pfam" id="PF07081">
    <property type="entry name" value="DUF1349"/>
    <property type="match status" value="1"/>
</dbReference>
<name>A0A841R4U7_9SPIO</name>
<reference evidence="1 2" key="1">
    <citation type="submission" date="2020-08" db="EMBL/GenBank/DDBJ databases">
        <title>Genomic Encyclopedia of Type Strains, Phase IV (KMG-IV): sequencing the most valuable type-strain genomes for metagenomic binning, comparative biology and taxonomic classification.</title>
        <authorList>
            <person name="Goeker M."/>
        </authorList>
    </citation>
    <scope>NUCLEOTIDE SEQUENCE [LARGE SCALE GENOMIC DNA]</scope>
    <source>
        <strain evidence="1 2">DSM 2461</strain>
    </source>
</reference>
<proteinExistence type="predicted"/>
<evidence type="ECO:0000313" key="1">
    <source>
        <dbReference type="EMBL" id="MBB6480164.1"/>
    </source>
</evidence>
<dbReference type="InterPro" id="IPR015987">
    <property type="entry name" value="UCP022704"/>
</dbReference>
<dbReference type="InterPro" id="IPR013320">
    <property type="entry name" value="ConA-like_dom_sf"/>
</dbReference>
<evidence type="ECO:0008006" key="3">
    <source>
        <dbReference type="Google" id="ProtNLM"/>
    </source>
</evidence>
<gene>
    <name evidence="1" type="ORF">HNR50_001822</name>
</gene>
<dbReference type="PANTHER" id="PTHR35332:SF2">
    <property type="entry name" value="REGULATION OF ENOLASE PROTEIN 1"/>
    <property type="match status" value="1"/>
</dbReference>
<accession>A0A841R4U7</accession>
<dbReference type="SUPFAM" id="SSF49899">
    <property type="entry name" value="Concanavalin A-like lectins/glucanases"/>
    <property type="match status" value="1"/>
</dbReference>
<dbReference type="Proteomes" id="UP000587760">
    <property type="component" value="Unassembled WGS sequence"/>
</dbReference>
<dbReference type="Gene3D" id="2.60.120.200">
    <property type="match status" value="1"/>
</dbReference>
<comment type="caution">
    <text evidence="1">The sequence shown here is derived from an EMBL/GenBank/DDBJ whole genome shotgun (WGS) entry which is preliminary data.</text>
</comment>
<dbReference type="PIRSF" id="PIRSF022704">
    <property type="entry name" value="UCP022704"/>
    <property type="match status" value="1"/>
</dbReference>
<keyword evidence="2" id="KW-1185">Reference proteome</keyword>
<organism evidence="1 2">
    <name type="scientific">Spirochaeta isovalerica</name>
    <dbReference type="NCBI Taxonomy" id="150"/>
    <lineage>
        <taxon>Bacteria</taxon>
        <taxon>Pseudomonadati</taxon>
        <taxon>Spirochaetota</taxon>
        <taxon>Spirochaetia</taxon>
        <taxon>Spirochaetales</taxon>
        <taxon>Spirochaetaceae</taxon>
        <taxon>Spirochaeta</taxon>
    </lineage>
</organism>
<dbReference type="PANTHER" id="PTHR35332">
    <property type="entry name" value="REGULATION OF ENOLASE PROTEIN 1"/>
    <property type="match status" value="1"/>
</dbReference>
<protein>
    <recommendedName>
        <fullName evidence="3">DUF1349 domain-containing protein</fullName>
    </recommendedName>
</protein>
<dbReference type="AlphaFoldDB" id="A0A841R4U7"/>
<dbReference type="EMBL" id="JACHGJ010000002">
    <property type="protein sequence ID" value="MBB6480164.1"/>
    <property type="molecule type" value="Genomic_DNA"/>
</dbReference>
<sequence length="188" mass="22145">MIKSGKISDRYIWFNEPEFEILDKRLKIRTSPHTDFWQRTHYGFRRDNGHCLLTPASGDFTLSVRTEFSGNRQYDQCGLIIRLDEENWIKASTEFETEKHSRLGSVVTNHGYSDWATVDVFGGISLMWYRIKKESQDFFIDYSKDGMEWHQLRIAHLHEPFSEISVGVYACSPMESSFDAFFDNYILE</sequence>
<evidence type="ECO:0000313" key="2">
    <source>
        <dbReference type="Proteomes" id="UP000587760"/>
    </source>
</evidence>
<dbReference type="InterPro" id="IPR009784">
    <property type="entry name" value="DUF1349"/>
</dbReference>
<dbReference type="RefSeq" id="WP_184746042.1">
    <property type="nucleotide sequence ID" value="NZ_JACHGJ010000002.1"/>
</dbReference>